<gene>
    <name evidence="4" type="ORF">UX92_C0010G0003</name>
</gene>
<dbReference type="PANTHER" id="PTHR44196">
    <property type="entry name" value="DEHYDROGENASE/REDUCTASE SDR FAMILY MEMBER 7B"/>
    <property type="match status" value="1"/>
</dbReference>
<dbReference type="Gene3D" id="3.40.50.720">
    <property type="entry name" value="NAD(P)-binding Rossmann-like Domain"/>
    <property type="match status" value="1"/>
</dbReference>
<name>A0A0G1SJZ9_9BACT</name>
<evidence type="ECO:0000313" key="5">
    <source>
        <dbReference type="Proteomes" id="UP000034565"/>
    </source>
</evidence>
<evidence type="ECO:0000256" key="2">
    <source>
        <dbReference type="ARBA" id="ARBA00023002"/>
    </source>
</evidence>
<keyword evidence="2" id="KW-0560">Oxidoreductase</keyword>
<dbReference type="EMBL" id="LCOA01000010">
    <property type="protein sequence ID" value="KKU69762.1"/>
    <property type="molecule type" value="Genomic_DNA"/>
</dbReference>
<evidence type="ECO:0000256" key="3">
    <source>
        <dbReference type="RuleBase" id="RU000363"/>
    </source>
</evidence>
<dbReference type="Pfam" id="PF00106">
    <property type="entry name" value="adh_short"/>
    <property type="match status" value="1"/>
</dbReference>
<dbReference type="InterPro" id="IPR002347">
    <property type="entry name" value="SDR_fam"/>
</dbReference>
<evidence type="ECO:0000313" key="4">
    <source>
        <dbReference type="EMBL" id="KKU69762.1"/>
    </source>
</evidence>
<comment type="caution">
    <text evidence="4">The sequence shown here is derived from an EMBL/GenBank/DDBJ whole genome shotgun (WGS) entry which is preliminary data.</text>
</comment>
<comment type="similarity">
    <text evidence="1 3">Belongs to the short-chain dehydrogenases/reductases (SDR) family.</text>
</comment>
<dbReference type="AlphaFoldDB" id="A0A0G1SJZ9"/>
<evidence type="ECO:0000256" key="1">
    <source>
        <dbReference type="ARBA" id="ARBA00006484"/>
    </source>
</evidence>
<dbReference type="PANTHER" id="PTHR44196:SF1">
    <property type="entry name" value="DEHYDROGENASE_REDUCTASE SDR FAMILY MEMBER 7B"/>
    <property type="match status" value="1"/>
</dbReference>
<protein>
    <submittedName>
        <fullName evidence="4">Short chain dehydrogenase</fullName>
    </submittedName>
</protein>
<dbReference type="PRINTS" id="PR00080">
    <property type="entry name" value="SDRFAMILY"/>
</dbReference>
<reference evidence="4 5" key="1">
    <citation type="journal article" date="2015" name="Nature">
        <title>rRNA introns, odd ribosomes, and small enigmatic genomes across a large radiation of phyla.</title>
        <authorList>
            <person name="Brown C.T."/>
            <person name="Hug L.A."/>
            <person name="Thomas B.C."/>
            <person name="Sharon I."/>
            <person name="Castelle C.J."/>
            <person name="Singh A."/>
            <person name="Wilkins M.J."/>
            <person name="Williams K.H."/>
            <person name="Banfield J.F."/>
        </authorList>
    </citation>
    <scope>NUCLEOTIDE SEQUENCE [LARGE SCALE GENOMIC DNA]</scope>
</reference>
<accession>A0A0G1SJZ9</accession>
<dbReference type="SUPFAM" id="SSF51735">
    <property type="entry name" value="NAD(P)-binding Rossmann-fold domains"/>
    <property type="match status" value="1"/>
</dbReference>
<dbReference type="GO" id="GO:0016491">
    <property type="term" value="F:oxidoreductase activity"/>
    <property type="evidence" value="ECO:0007669"/>
    <property type="project" value="UniProtKB-KW"/>
</dbReference>
<dbReference type="GO" id="GO:0016020">
    <property type="term" value="C:membrane"/>
    <property type="evidence" value="ECO:0007669"/>
    <property type="project" value="TreeGrafter"/>
</dbReference>
<proteinExistence type="inferred from homology"/>
<dbReference type="CDD" id="cd05233">
    <property type="entry name" value="SDR_c"/>
    <property type="match status" value="1"/>
</dbReference>
<sequence length="235" mass="25526">MFLTSKTALVTGGNSGLGLEVAKGLIKSKCKVIILGKDKAKVEKAIFDLKSNLVTSVTCDLRSQTQIEKTVQQIGDIDILINCAGIIAYQPLPVHDSKNIRDIIETNLLGTIYVTRSVLPTMLKKNSGTIMNISSTSGLPTGGSPNESVYVASKFGVSGFTESLKKEVDDQKKNVRILGFYPGGMNTQLFSKSGLTKDTSKFMDPAEIAKIIVFMLERPDAIKMDHVVVNRNKNL</sequence>
<organism evidence="4 5">
    <name type="scientific">Candidatus Amesbacteria bacterium GW2011_GWA1_47_20</name>
    <dbReference type="NCBI Taxonomy" id="1618354"/>
    <lineage>
        <taxon>Bacteria</taxon>
        <taxon>Candidatus Amesiibacteriota</taxon>
    </lineage>
</organism>
<dbReference type="Proteomes" id="UP000034565">
    <property type="component" value="Unassembled WGS sequence"/>
</dbReference>
<dbReference type="InterPro" id="IPR036291">
    <property type="entry name" value="NAD(P)-bd_dom_sf"/>
</dbReference>
<dbReference type="PRINTS" id="PR00081">
    <property type="entry name" value="GDHRDH"/>
</dbReference>